<organism evidence="1 2">
    <name type="scientific">Cryobacterium zhongshanensis</name>
    <dbReference type="NCBI Taxonomy" id="2928153"/>
    <lineage>
        <taxon>Bacteria</taxon>
        <taxon>Bacillati</taxon>
        <taxon>Actinomycetota</taxon>
        <taxon>Actinomycetes</taxon>
        <taxon>Micrococcales</taxon>
        <taxon>Microbacteriaceae</taxon>
        <taxon>Cryobacterium</taxon>
    </lineage>
</organism>
<protein>
    <submittedName>
        <fullName evidence="1">Uncharacterized protein</fullName>
    </submittedName>
</protein>
<proteinExistence type="predicted"/>
<keyword evidence="2" id="KW-1185">Reference proteome</keyword>
<gene>
    <name evidence="1" type="ORF">MQH31_17525</name>
</gene>
<accession>A0AA41QY42</accession>
<sequence length="123" mass="13661">MAEAVLNGYAQSAETIYQLRPASILHFSDRGLADCSAFIDLAVPAGNPDPNEHFGALQNYLAGDKAEWLGLLKQAKTQRRVDKGVLAERLHEYRDAVLAKTPLPPVNPWAATRPLIDRKEIRR</sequence>
<dbReference type="Proteomes" id="UP001165341">
    <property type="component" value="Unassembled WGS sequence"/>
</dbReference>
<reference evidence="1" key="1">
    <citation type="submission" date="2022-03" db="EMBL/GenBank/DDBJ databases">
        <title>Cryobacterium sp. nov. strain ZS14-85, isolated from Antarctic soil.</title>
        <authorList>
            <person name="Li J."/>
            <person name="Niu G."/>
        </authorList>
    </citation>
    <scope>NUCLEOTIDE SEQUENCE</scope>
    <source>
        <strain evidence="1">ZS14-85</strain>
    </source>
</reference>
<dbReference type="EMBL" id="JALGAR010000006">
    <property type="protein sequence ID" value="MCI4659607.1"/>
    <property type="molecule type" value="Genomic_DNA"/>
</dbReference>
<evidence type="ECO:0000313" key="1">
    <source>
        <dbReference type="EMBL" id="MCI4659607.1"/>
    </source>
</evidence>
<dbReference type="RefSeq" id="WP_243013098.1">
    <property type="nucleotide sequence ID" value="NZ_JALGAR010000006.1"/>
</dbReference>
<dbReference type="AlphaFoldDB" id="A0AA41QY42"/>
<evidence type="ECO:0000313" key="2">
    <source>
        <dbReference type="Proteomes" id="UP001165341"/>
    </source>
</evidence>
<name>A0AA41QY42_9MICO</name>
<comment type="caution">
    <text evidence="1">The sequence shown here is derived from an EMBL/GenBank/DDBJ whole genome shotgun (WGS) entry which is preliminary data.</text>
</comment>